<accession>A0ABT8KW01</accession>
<sequence length="154" mass="18342">MRYNFLALHSNLGNLSNMWTCPQCKRTFRNTNQAHSCKQVDKESFFLRRPAHLKKLYDIIKEKVNGLGEFREEAVLPDVIFFKTKSTFLAIKVKKAWLDIEFFLDHLEDVHPVKKYLQTSKRRFVHLVSIDDEKEIDHQLMDWISHSYKLIKSS</sequence>
<dbReference type="RefSeq" id="WP_346754347.1">
    <property type="nucleotide sequence ID" value="NZ_JAUJEA010000011.1"/>
</dbReference>
<reference evidence="2" key="1">
    <citation type="submission" date="2023-06" db="EMBL/GenBank/DDBJ databases">
        <title>Genomic of Parafulvivirga corallium.</title>
        <authorList>
            <person name="Wang G."/>
        </authorList>
    </citation>
    <scope>NUCLEOTIDE SEQUENCE</scope>
    <source>
        <strain evidence="2">BMA10</strain>
    </source>
</reference>
<proteinExistence type="predicted"/>
<dbReference type="InterPro" id="IPR043714">
    <property type="entry name" value="DUF5655"/>
</dbReference>
<evidence type="ECO:0000259" key="1">
    <source>
        <dbReference type="Pfam" id="PF18899"/>
    </source>
</evidence>
<evidence type="ECO:0000313" key="2">
    <source>
        <dbReference type="EMBL" id="MDN5204323.1"/>
    </source>
</evidence>
<organism evidence="2 3">
    <name type="scientific">Splendidivirga corallicola</name>
    <dbReference type="NCBI Taxonomy" id="3051826"/>
    <lineage>
        <taxon>Bacteria</taxon>
        <taxon>Pseudomonadati</taxon>
        <taxon>Bacteroidota</taxon>
        <taxon>Cytophagia</taxon>
        <taxon>Cytophagales</taxon>
        <taxon>Splendidivirgaceae</taxon>
        <taxon>Splendidivirga</taxon>
    </lineage>
</organism>
<dbReference type="Pfam" id="PF18899">
    <property type="entry name" value="DUF5655"/>
    <property type="match status" value="1"/>
</dbReference>
<comment type="caution">
    <text evidence="2">The sequence shown here is derived from an EMBL/GenBank/DDBJ whole genome shotgun (WGS) entry which is preliminary data.</text>
</comment>
<keyword evidence="3" id="KW-1185">Reference proteome</keyword>
<protein>
    <submittedName>
        <fullName evidence="2">DUF5655 domain-containing protein</fullName>
    </submittedName>
</protein>
<dbReference type="Proteomes" id="UP001172082">
    <property type="component" value="Unassembled WGS sequence"/>
</dbReference>
<gene>
    <name evidence="2" type="ORF">QQ008_23225</name>
</gene>
<feature type="domain" description="DUF5655" evidence="1">
    <location>
        <begin position="43"/>
        <end position="150"/>
    </location>
</feature>
<evidence type="ECO:0000313" key="3">
    <source>
        <dbReference type="Proteomes" id="UP001172082"/>
    </source>
</evidence>
<dbReference type="EMBL" id="JAUJEA010000011">
    <property type="protein sequence ID" value="MDN5204323.1"/>
    <property type="molecule type" value="Genomic_DNA"/>
</dbReference>
<name>A0ABT8KW01_9BACT</name>